<dbReference type="PANTHER" id="PTHR43531:SF11">
    <property type="entry name" value="METHYL-ACCEPTING CHEMOTAXIS PROTEIN 3"/>
    <property type="match status" value="1"/>
</dbReference>
<dbReference type="InterPro" id="IPR035965">
    <property type="entry name" value="PAS-like_dom_sf"/>
</dbReference>
<evidence type="ECO:0000259" key="5">
    <source>
        <dbReference type="PROSITE" id="PS50885"/>
    </source>
</evidence>
<dbReference type="EMBL" id="JAQQLF010000007">
    <property type="protein sequence ID" value="MDC7716893.1"/>
    <property type="molecule type" value="Genomic_DNA"/>
</dbReference>
<dbReference type="Pfam" id="PF08447">
    <property type="entry name" value="PAS_3"/>
    <property type="match status" value="1"/>
</dbReference>
<dbReference type="InterPro" id="IPR013655">
    <property type="entry name" value="PAS_fold_3"/>
</dbReference>
<keyword evidence="7" id="KW-1185">Reference proteome</keyword>
<organism evidence="6 7">
    <name type="scientific">Vogesella aquatica</name>
    <dbReference type="NCBI Taxonomy" id="2984206"/>
    <lineage>
        <taxon>Bacteria</taxon>
        <taxon>Pseudomonadati</taxon>
        <taxon>Pseudomonadota</taxon>
        <taxon>Betaproteobacteria</taxon>
        <taxon>Neisseriales</taxon>
        <taxon>Chromobacteriaceae</taxon>
        <taxon>Vogesella</taxon>
    </lineage>
</organism>
<dbReference type="PROSITE" id="PS50885">
    <property type="entry name" value="HAMP"/>
    <property type="match status" value="1"/>
</dbReference>
<evidence type="ECO:0000313" key="6">
    <source>
        <dbReference type="EMBL" id="MDC7716893.1"/>
    </source>
</evidence>
<feature type="transmembrane region" description="Helical" evidence="3">
    <location>
        <begin position="294"/>
        <end position="314"/>
    </location>
</feature>
<dbReference type="InterPro" id="IPR003660">
    <property type="entry name" value="HAMP_dom"/>
</dbReference>
<sequence>MSDIEYKVPLHTAIVSKTDLSGMITYANDAFITISGFSREELIGKPHNLVRHPDMPAAAFADLWATVEQNRPWRGIVKNRTKDGGFYWVQATIVPIRKAGKVVGYMSVRYAASDEQIAQAARLYAQPRAKLPKPGGLKRLLSIKSGYIAGSLFVIALLITGGILGIGTIQHSTEQINKADGQYLRKLDIISQLEIDATRAQATPVAQRQASIARLGSLYAANPHTPAVIRDRLQELETLNNAARLARSSALDASLDSQLRALVQLAEQNRLQILRQSAQEVGRINQRNVQIVDISLLGIILGIVTVVAFGLVFMRQIVRPLDSAIENFEKIAEGDLTGDVPLDGAGETGHLLRSSVIMQMHLKVVMDELNLLAGQIDSACLSLNTALFEISDHSEVQHDKLEEAKSFMSLDFIYELSNQLAMLDELLAEKEVAPQVADCIASITNLNRLQTFALEDFLDKIDLILKLIVSNRQDTQEAYAMSAKLHEVAQTLNSLVNYFVPDGKKYNA</sequence>
<dbReference type="SUPFAM" id="SSF55785">
    <property type="entry name" value="PYP-like sensor domain (PAS domain)"/>
    <property type="match status" value="1"/>
</dbReference>
<dbReference type="SUPFAM" id="SSF158472">
    <property type="entry name" value="HAMP domain-like"/>
    <property type="match status" value="1"/>
</dbReference>
<feature type="transmembrane region" description="Helical" evidence="3">
    <location>
        <begin position="147"/>
        <end position="169"/>
    </location>
</feature>
<dbReference type="InterPro" id="IPR051310">
    <property type="entry name" value="MCP_chemotaxis"/>
</dbReference>
<comment type="caution">
    <text evidence="6">The sequence shown here is derived from an EMBL/GenBank/DDBJ whole genome shotgun (WGS) entry which is preliminary data.</text>
</comment>
<feature type="domain" description="PAS" evidence="4">
    <location>
        <begin position="19"/>
        <end position="54"/>
    </location>
</feature>
<evidence type="ECO:0000256" key="3">
    <source>
        <dbReference type="SAM" id="Phobius"/>
    </source>
</evidence>
<protein>
    <submittedName>
        <fullName evidence="6">PAS domain-containing methyl-accepting chemotaxis protein</fullName>
    </submittedName>
</protein>
<proteinExistence type="inferred from homology"/>
<keyword evidence="3" id="KW-1133">Transmembrane helix</keyword>
<keyword evidence="3" id="KW-0812">Transmembrane</keyword>
<evidence type="ECO:0000259" key="4">
    <source>
        <dbReference type="PROSITE" id="PS50112"/>
    </source>
</evidence>
<keyword evidence="3" id="KW-0472">Membrane</keyword>
<dbReference type="CDD" id="cd00130">
    <property type="entry name" value="PAS"/>
    <property type="match status" value="1"/>
</dbReference>
<reference evidence="6 7" key="1">
    <citation type="submission" date="2023-01" db="EMBL/GenBank/DDBJ databases">
        <title>Novel species of the genus Vogesella isolated from rivers.</title>
        <authorList>
            <person name="Lu H."/>
        </authorList>
    </citation>
    <scope>NUCLEOTIDE SEQUENCE [LARGE SCALE GENOMIC DNA]</scope>
    <source>
        <strain evidence="6 7">DC21W</strain>
    </source>
</reference>
<dbReference type="Gene3D" id="6.10.340.10">
    <property type="match status" value="1"/>
</dbReference>
<name>A0ABT5IWI1_9NEIS</name>
<dbReference type="SMART" id="SM00086">
    <property type="entry name" value="PAC"/>
    <property type="match status" value="1"/>
</dbReference>
<dbReference type="SMART" id="SM00304">
    <property type="entry name" value="HAMP"/>
    <property type="match status" value="1"/>
</dbReference>
<dbReference type="NCBIfam" id="TIGR00229">
    <property type="entry name" value="sensory_box"/>
    <property type="match status" value="1"/>
</dbReference>
<dbReference type="InterPro" id="IPR000014">
    <property type="entry name" value="PAS"/>
</dbReference>
<evidence type="ECO:0000313" key="7">
    <source>
        <dbReference type="Proteomes" id="UP001219956"/>
    </source>
</evidence>
<dbReference type="CDD" id="cd06225">
    <property type="entry name" value="HAMP"/>
    <property type="match status" value="1"/>
</dbReference>
<dbReference type="PROSITE" id="PS50112">
    <property type="entry name" value="PAS"/>
    <property type="match status" value="1"/>
</dbReference>
<dbReference type="Gene3D" id="3.30.450.20">
    <property type="entry name" value="PAS domain"/>
    <property type="match status" value="1"/>
</dbReference>
<dbReference type="Pfam" id="PF00672">
    <property type="entry name" value="HAMP"/>
    <property type="match status" value="1"/>
</dbReference>
<dbReference type="InterPro" id="IPR001610">
    <property type="entry name" value="PAC"/>
</dbReference>
<dbReference type="Proteomes" id="UP001219956">
    <property type="component" value="Unassembled WGS sequence"/>
</dbReference>
<evidence type="ECO:0000256" key="1">
    <source>
        <dbReference type="ARBA" id="ARBA00022500"/>
    </source>
</evidence>
<feature type="domain" description="HAMP" evidence="5">
    <location>
        <begin position="315"/>
        <end position="367"/>
    </location>
</feature>
<accession>A0ABT5IWI1</accession>
<dbReference type="RefSeq" id="WP_272751269.1">
    <property type="nucleotide sequence ID" value="NZ_JAQQLF010000007.1"/>
</dbReference>
<dbReference type="PANTHER" id="PTHR43531">
    <property type="entry name" value="PROTEIN ICFG"/>
    <property type="match status" value="1"/>
</dbReference>
<keyword evidence="1" id="KW-0145">Chemotaxis</keyword>
<gene>
    <name evidence="6" type="ORF">PQU95_06650</name>
</gene>
<evidence type="ECO:0000256" key="2">
    <source>
        <dbReference type="ARBA" id="ARBA00029447"/>
    </source>
</evidence>
<comment type="similarity">
    <text evidence="2">Belongs to the methyl-accepting chemotaxis (MCP) protein family.</text>
</comment>